<feature type="domain" description="GED" evidence="1">
    <location>
        <begin position="102"/>
        <end position="126"/>
    </location>
</feature>
<reference evidence="3" key="1">
    <citation type="journal article" date="2017" name="Nat. Microbiol.">
        <title>Global analysis of biosynthetic gene clusters reveals vast potential of secondary metabolite production in Penicillium species.</title>
        <authorList>
            <person name="Nielsen J.C."/>
            <person name="Grijseels S."/>
            <person name="Prigent S."/>
            <person name="Ji B."/>
            <person name="Dainat J."/>
            <person name="Nielsen K.F."/>
            <person name="Frisvad J.C."/>
            <person name="Workman M."/>
            <person name="Nielsen J."/>
        </authorList>
    </citation>
    <scope>NUCLEOTIDE SEQUENCE [LARGE SCALE GENOMIC DNA]</scope>
    <source>
        <strain evidence="3">IBT 31321</strain>
    </source>
</reference>
<dbReference type="InterPro" id="IPR020850">
    <property type="entry name" value="GED_dom"/>
</dbReference>
<evidence type="ECO:0000313" key="3">
    <source>
        <dbReference type="Proteomes" id="UP000191500"/>
    </source>
</evidence>
<protein>
    <recommendedName>
        <fullName evidence="1">GED domain-containing protein</fullName>
    </recommendedName>
</protein>
<keyword evidence="3" id="KW-1185">Reference proteome</keyword>
<dbReference type="EMBL" id="MDDG01000001">
    <property type="protein sequence ID" value="OQE46713.1"/>
    <property type="molecule type" value="Genomic_DNA"/>
</dbReference>
<dbReference type="Proteomes" id="UP000191500">
    <property type="component" value="Unassembled WGS sequence"/>
</dbReference>
<dbReference type="STRING" id="36646.A0A1V6V8D2"/>
<comment type="caution">
    <text evidence="2">The sequence shown here is derived from an EMBL/GenBank/DDBJ whole genome shotgun (WGS) entry which is preliminary data.</text>
</comment>
<sequence>MGTFQTSLLSTIMNKQSEKWTELALGYVSDVIDIMHTFNLKVLREAMDQVRMVLDVERMNLMMLDNKFQETLEPTQKTNHREQYEIIKGKRKAPMSNTQRTISYLHDILAAYYAAASKRFVDNICM</sequence>
<gene>
    <name evidence="2" type="ORF">PENCOP_c001G00565</name>
</gene>
<evidence type="ECO:0000313" key="2">
    <source>
        <dbReference type="EMBL" id="OQE46713.1"/>
    </source>
</evidence>
<organism evidence="2 3">
    <name type="scientific">Penicillium coprophilum</name>
    <dbReference type="NCBI Taxonomy" id="36646"/>
    <lineage>
        <taxon>Eukaryota</taxon>
        <taxon>Fungi</taxon>
        <taxon>Dikarya</taxon>
        <taxon>Ascomycota</taxon>
        <taxon>Pezizomycotina</taxon>
        <taxon>Eurotiomycetes</taxon>
        <taxon>Eurotiomycetidae</taxon>
        <taxon>Eurotiales</taxon>
        <taxon>Aspergillaceae</taxon>
        <taxon>Penicillium</taxon>
    </lineage>
</organism>
<dbReference type="AlphaFoldDB" id="A0A1V6V8D2"/>
<evidence type="ECO:0000259" key="1">
    <source>
        <dbReference type="PROSITE" id="PS51388"/>
    </source>
</evidence>
<proteinExistence type="predicted"/>
<name>A0A1V6V8D2_9EURO</name>
<dbReference type="PROSITE" id="PS51388">
    <property type="entry name" value="GED"/>
    <property type="match status" value="1"/>
</dbReference>
<accession>A0A1V6V8D2</accession>